<dbReference type="InterPro" id="IPR016024">
    <property type="entry name" value="ARM-type_fold"/>
</dbReference>
<evidence type="ECO:0000259" key="1">
    <source>
        <dbReference type="Pfam" id="PF03378"/>
    </source>
</evidence>
<dbReference type="HOGENOM" id="CLU_639362_0_0_1"/>
<dbReference type="Pfam" id="PF03378">
    <property type="entry name" value="CAS_CSE1"/>
    <property type="match status" value="1"/>
</dbReference>
<dbReference type="GO" id="GO:0006606">
    <property type="term" value="P:protein import into nucleus"/>
    <property type="evidence" value="ECO:0007669"/>
    <property type="project" value="TreeGrafter"/>
</dbReference>
<evidence type="ECO:0000313" key="3">
    <source>
        <dbReference type="Proteomes" id="UP000007174"/>
    </source>
</evidence>
<dbReference type="InterPro" id="IPR005043">
    <property type="entry name" value="XPO2_C"/>
</dbReference>
<proteinExistence type="predicted"/>
<dbReference type="GO" id="GO:0005049">
    <property type="term" value="F:nuclear export signal receptor activity"/>
    <property type="evidence" value="ECO:0007669"/>
    <property type="project" value="TreeGrafter"/>
</dbReference>
<dbReference type="Proteomes" id="UP000007174">
    <property type="component" value="Unassembled WGS sequence"/>
</dbReference>
<sequence>MFPREDIQPFAKDLLDHLFKLIEKERTPAKLQENEFLMRCVMRILIVLKEGAAHLVEGVLTHLVAITNMIKQNPSNPRFYYYHFEALGALIRYCSSTHASLFNQRLWEPFNQILVEDVTEFLQYIFQILAQLLESSPADAISENYKAFLSPLLEPALWDTKGNVPACTRLLSSIIPATSVYIVSDNKLEQILGIFQRLLAVKKYQLYAFDVLEAVVKSLEPGVVDQYFGTILSLIFTKLQGNPPDSLKLRFARFFHLVSARVEAGYGADYFMKHSEKIQEGIFAKVYPPFVLAETEKLARPVDRKLAVVSLTKTLCDSQAFAQKFAKGWANTCRILLALLVNPPVVSAGLGDELIAEADVDDIGFGLSYTALNTCKPIARDDYPEVTAVAPWVSAYISSANQRHNGAIVNFVNTRLTPEQQQALQQYLQ</sequence>
<accession>H1VX72</accession>
<dbReference type="GO" id="GO:0005635">
    <property type="term" value="C:nuclear envelope"/>
    <property type="evidence" value="ECO:0007669"/>
    <property type="project" value="TreeGrafter"/>
</dbReference>
<reference evidence="3" key="1">
    <citation type="journal article" date="2012" name="Nat. Genet.">
        <title>Lifestyle transitions in plant pathogenic Colletotrichum fungi deciphered by genome and transcriptome analyses.</title>
        <authorList>
            <person name="O'Connell R.J."/>
            <person name="Thon M.R."/>
            <person name="Hacquard S."/>
            <person name="Amyotte S.G."/>
            <person name="Kleemann J."/>
            <person name="Torres M.F."/>
            <person name="Damm U."/>
            <person name="Buiate E.A."/>
            <person name="Epstein L."/>
            <person name="Alkan N."/>
            <person name="Altmueller J."/>
            <person name="Alvarado-Balderrama L."/>
            <person name="Bauser C.A."/>
            <person name="Becker C."/>
            <person name="Birren B.W."/>
            <person name="Chen Z."/>
            <person name="Choi J."/>
            <person name="Crouch J.A."/>
            <person name="Duvick J.P."/>
            <person name="Farman M.A."/>
            <person name="Gan P."/>
            <person name="Heiman D."/>
            <person name="Henrissat B."/>
            <person name="Howard R.J."/>
            <person name="Kabbage M."/>
            <person name="Koch C."/>
            <person name="Kracher B."/>
            <person name="Kubo Y."/>
            <person name="Law A.D."/>
            <person name="Lebrun M.-H."/>
            <person name="Lee Y.-H."/>
            <person name="Miyara I."/>
            <person name="Moore N."/>
            <person name="Neumann U."/>
            <person name="Nordstroem K."/>
            <person name="Panaccione D.G."/>
            <person name="Panstruga R."/>
            <person name="Place M."/>
            <person name="Proctor R.H."/>
            <person name="Prusky D."/>
            <person name="Rech G."/>
            <person name="Reinhardt R."/>
            <person name="Rollins J.A."/>
            <person name="Rounsley S."/>
            <person name="Schardl C.L."/>
            <person name="Schwartz D.C."/>
            <person name="Shenoy N."/>
            <person name="Shirasu K."/>
            <person name="Sikhakolli U.R."/>
            <person name="Stueber K."/>
            <person name="Sukno S.A."/>
            <person name="Sweigard J.A."/>
            <person name="Takano Y."/>
            <person name="Takahara H."/>
            <person name="Trail F."/>
            <person name="van der Does H.C."/>
            <person name="Voll L.M."/>
            <person name="Will I."/>
            <person name="Young S."/>
            <person name="Zeng Q."/>
            <person name="Zhang J."/>
            <person name="Zhou S."/>
            <person name="Dickman M.B."/>
            <person name="Schulze-Lefert P."/>
            <person name="Ver Loren van Themaat E."/>
            <person name="Ma L.-J."/>
            <person name="Vaillancourt L.J."/>
        </authorList>
    </citation>
    <scope>NUCLEOTIDE SEQUENCE [LARGE SCALE GENOMIC DNA]</scope>
    <source>
        <strain evidence="3">IMI 349063</strain>
    </source>
</reference>
<name>H1VX72_COLHI</name>
<gene>
    <name evidence="2" type="ORF">CH063_14106</name>
</gene>
<dbReference type="PANTHER" id="PTHR10997:SF8">
    <property type="entry name" value="EXPORTIN-2"/>
    <property type="match status" value="1"/>
</dbReference>
<dbReference type="eggNOG" id="KOG1992">
    <property type="taxonomic scope" value="Eukaryota"/>
</dbReference>
<protein>
    <submittedName>
        <fullName evidence="2">Importin alpha re-exporter</fullName>
    </submittedName>
</protein>
<dbReference type="GO" id="GO:0006611">
    <property type="term" value="P:protein export from nucleus"/>
    <property type="evidence" value="ECO:0007669"/>
    <property type="project" value="TreeGrafter"/>
</dbReference>
<feature type="domain" description="Exportin-2 C-terminal" evidence="1">
    <location>
        <begin position="2"/>
        <end position="427"/>
    </location>
</feature>
<dbReference type="EMBL" id="CACQ02007214">
    <property type="protein sequence ID" value="CCF44834.1"/>
    <property type="molecule type" value="Genomic_DNA"/>
</dbReference>
<dbReference type="GO" id="GO:0005829">
    <property type="term" value="C:cytosol"/>
    <property type="evidence" value="ECO:0007669"/>
    <property type="project" value="TreeGrafter"/>
</dbReference>
<organism evidence="2 3">
    <name type="scientific">Colletotrichum higginsianum (strain IMI 349063)</name>
    <name type="common">Crucifer anthracnose fungus</name>
    <dbReference type="NCBI Taxonomy" id="759273"/>
    <lineage>
        <taxon>Eukaryota</taxon>
        <taxon>Fungi</taxon>
        <taxon>Dikarya</taxon>
        <taxon>Ascomycota</taxon>
        <taxon>Pezizomycotina</taxon>
        <taxon>Sordariomycetes</taxon>
        <taxon>Hypocreomycetidae</taxon>
        <taxon>Glomerellales</taxon>
        <taxon>Glomerellaceae</taxon>
        <taxon>Colletotrichum</taxon>
        <taxon>Colletotrichum destructivum species complex</taxon>
    </lineage>
</organism>
<dbReference type="GO" id="GO:0031267">
    <property type="term" value="F:small GTPase binding"/>
    <property type="evidence" value="ECO:0007669"/>
    <property type="project" value="InterPro"/>
</dbReference>
<dbReference type="STRING" id="759273.H1VX72"/>
<dbReference type="Gene3D" id="1.25.10.10">
    <property type="entry name" value="Leucine-rich Repeat Variant"/>
    <property type="match status" value="1"/>
</dbReference>
<evidence type="ECO:0000313" key="2">
    <source>
        <dbReference type="EMBL" id="CCF44834.1"/>
    </source>
</evidence>
<dbReference type="VEuPathDB" id="FungiDB:CH63R_04023"/>
<dbReference type="AlphaFoldDB" id="H1VX72"/>
<dbReference type="InterPro" id="IPR011989">
    <property type="entry name" value="ARM-like"/>
</dbReference>
<dbReference type="PANTHER" id="PTHR10997">
    <property type="entry name" value="IMPORTIN-7, 8, 11"/>
    <property type="match status" value="1"/>
</dbReference>
<dbReference type="SUPFAM" id="SSF48371">
    <property type="entry name" value="ARM repeat"/>
    <property type="match status" value="1"/>
</dbReference>